<dbReference type="WBParaSite" id="EEL_0000542401-mRNA-1">
    <property type="protein sequence ID" value="EEL_0000542401-mRNA-1"/>
    <property type="gene ID" value="EEL_0000542401"/>
</dbReference>
<proteinExistence type="predicted"/>
<keyword evidence="1" id="KW-1185">Reference proteome</keyword>
<name>A0A0R3RTV0_9BILA</name>
<accession>A0A0R3RTV0</accession>
<evidence type="ECO:0000313" key="1">
    <source>
        <dbReference type="Proteomes" id="UP000050640"/>
    </source>
</evidence>
<sequence length="84" mass="9397">MINQLAIMIDDFHPVHFQKEASKMGSAVSIHQQLITATAGRVATTTAITKTLSEKITSKQIDKQLEKEKLENTNIFKILLLGKF</sequence>
<reference evidence="2" key="1">
    <citation type="submission" date="2017-02" db="UniProtKB">
        <authorList>
            <consortium name="WormBaseParasite"/>
        </authorList>
    </citation>
    <scope>IDENTIFICATION</scope>
</reference>
<dbReference type="AlphaFoldDB" id="A0A0R3RTV0"/>
<dbReference type="STRING" id="1147741.A0A0R3RTV0"/>
<protein>
    <submittedName>
        <fullName evidence="2">Transposase</fullName>
    </submittedName>
</protein>
<dbReference type="Proteomes" id="UP000050640">
    <property type="component" value="Unplaced"/>
</dbReference>
<organism evidence="1 2">
    <name type="scientific">Elaeophora elaphi</name>
    <dbReference type="NCBI Taxonomy" id="1147741"/>
    <lineage>
        <taxon>Eukaryota</taxon>
        <taxon>Metazoa</taxon>
        <taxon>Ecdysozoa</taxon>
        <taxon>Nematoda</taxon>
        <taxon>Chromadorea</taxon>
        <taxon>Rhabditida</taxon>
        <taxon>Spirurina</taxon>
        <taxon>Spiruromorpha</taxon>
        <taxon>Filarioidea</taxon>
        <taxon>Onchocercidae</taxon>
        <taxon>Elaeophora</taxon>
    </lineage>
</organism>
<evidence type="ECO:0000313" key="2">
    <source>
        <dbReference type="WBParaSite" id="EEL_0000542401-mRNA-1"/>
    </source>
</evidence>